<dbReference type="KEGG" id="snep:Enr13x_12580"/>
<protein>
    <submittedName>
        <fullName evidence="1">Uncharacterized protein</fullName>
    </submittedName>
</protein>
<accession>A0A518HKX5</accession>
<organism evidence="1 2">
    <name type="scientific">Stieleria neptunia</name>
    <dbReference type="NCBI Taxonomy" id="2527979"/>
    <lineage>
        <taxon>Bacteria</taxon>
        <taxon>Pseudomonadati</taxon>
        <taxon>Planctomycetota</taxon>
        <taxon>Planctomycetia</taxon>
        <taxon>Pirellulales</taxon>
        <taxon>Pirellulaceae</taxon>
        <taxon>Stieleria</taxon>
    </lineage>
</organism>
<proteinExistence type="predicted"/>
<name>A0A518HKX5_9BACT</name>
<dbReference type="EMBL" id="CP037423">
    <property type="protein sequence ID" value="QDV41419.1"/>
    <property type="molecule type" value="Genomic_DNA"/>
</dbReference>
<dbReference type="AlphaFoldDB" id="A0A518HKX5"/>
<dbReference type="Proteomes" id="UP000319004">
    <property type="component" value="Chromosome"/>
</dbReference>
<sequence>MTAKVQNINRAKVTVHTFGDARRCPTCGSTQRGKYGHSRTSRLTPTKLEPWTHLVARRCKCAKCETPRIDYFREIRTDDQSN</sequence>
<keyword evidence="2" id="KW-1185">Reference proteome</keyword>
<evidence type="ECO:0000313" key="2">
    <source>
        <dbReference type="Proteomes" id="UP000319004"/>
    </source>
</evidence>
<gene>
    <name evidence="1" type="ORF">Enr13x_12580</name>
</gene>
<reference evidence="1 2" key="1">
    <citation type="submission" date="2019-03" db="EMBL/GenBank/DDBJ databases">
        <title>Deep-cultivation of Planctomycetes and their phenomic and genomic characterization uncovers novel biology.</title>
        <authorList>
            <person name="Wiegand S."/>
            <person name="Jogler M."/>
            <person name="Boedeker C."/>
            <person name="Pinto D."/>
            <person name="Vollmers J."/>
            <person name="Rivas-Marin E."/>
            <person name="Kohn T."/>
            <person name="Peeters S.H."/>
            <person name="Heuer A."/>
            <person name="Rast P."/>
            <person name="Oberbeckmann S."/>
            <person name="Bunk B."/>
            <person name="Jeske O."/>
            <person name="Meyerdierks A."/>
            <person name="Storesund J.E."/>
            <person name="Kallscheuer N."/>
            <person name="Luecker S."/>
            <person name="Lage O.M."/>
            <person name="Pohl T."/>
            <person name="Merkel B.J."/>
            <person name="Hornburger P."/>
            <person name="Mueller R.-W."/>
            <person name="Bruemmer F."/>
            <person name="Labrenz M."/>
            <person name="Spormann A.M."/>
            <person name="Op den Camp H."/>
            <person name="Overmann J."/>
            <person name="Amann R."/>
            <person name="Jetten M.S.M."/>
            <person name="Mascher T."/>
            <person name="Medema M.H."/>
            <person name="Devos D.P."/>
            <person name="Kaster A.-K."/>
            <person name="Ovreas L."/>
            <person name="Rohde M."/>
            <person name="Galperin M.Y."/>
            <person name="Jogler C."/>
        </authorList>
    </citation>
    <scope>NUCLEOTIDE SEQUENCE [LARGE SCALE GENOMIC DNA]</scope>
    <source>
        <strain evidence="1 2">Enr13</strain>
    </source>
</reference>
<evidence type="ECO:0000313" key="1">
    <source>
        <dbReference type="EMBL" id="QDV41419.1"/>
    </source>
</evidence>